<evidence type="ECO:0000313" key="7">
    <source>
        <dbReference type="Proteomes" id="UP000825886"/>
    </source>
</evidence>
<dbReference type="PANTHER" id="PTHR30537:SF5">
    <property type="entry name" value="HTH-TYPE TRANSCRIPTIONAL ACTIVATOR TTDR-RELATED"/>
    <property type="match status" value="1"/>
</dbReference>
<proteinExistence type="inferred from homology"/>
<keyword evidence="2" id="KW-0805">Transcription regulation</keyword>
<dbReference type="SUPFAM" id="SSF53850">
    <property type="entry name" value="Periplasmic binding protein-like II"/>
    <property type="match status" value="1"/>
</dbReference>
<evidence type="ECO:0000313" key="6">
    <source>
        <dbReference type="EMBL" id="QZN98147.1"/>
    </source>
</evidence>
<gene>
    <name evidence="6" type="ORF">K6K13_18025</name>
</gene>
<dbReference type="Proteomes" id="UP000825886">
    <property type="component" value="Chromosome"/>
</dbReference>
<dbReference type="Gene3D" id="1.10.10.10">
    <property type="entry name" value="Winged helix-like DNA-binding domain superfamily/Winged helix DNA-binding domain"/>
    <property type="match status" value="1"/>
</dbReference>
<dbReference type="PROSITE" id="PS50931">
    <property type="entry name" value="HTH_LYSR"/>
    <property type="match status" value="1"/>
</dbReference>
<dbReference type="InterPro" id="IPR058163">
    <property type="entry name" value="LysR-type_TF_proteobact-type"/>
</dbReference>
<keyword evidence="4" id="KW-0804">Transcription</keyword>
<evidence type="ECO:0000256" key="1">
    <source>
        <dbReference type="ARBA" id="ARBA00009437"/>
    </source>
</evidence>
<dbReference type="Gene3D" id="3.40.190.290">
    <property type="match status" value="1"/>
</dbReference>
<dbReference type="RefSeq" id="WP_222161166.1">
    <property type="nucleotide sequence ID" value="NZ_CP081864.1"/>
</dbReference>
<keyword evidence="7" id="KW-1185">Reference proteome</keyword>
<dbReference type="Pfam" id="PF03466">
    <property type="entry name" value="LysR_substrate"/>
    <property type="match status" value="1"/>
</dbReference>
<evidence type="ECO:0000256" key="4">
    <source>
        <dbReference type="ARBA" id="ARBA00023163"/>
    </source>
</evidence>
<dbReference type="Pfam" id="PF00126">
    <property type="entry name" value="HTH_1"/>
    <property type="match status" value="1"/>
</dbReference>
<evidence type="ECO:0000259" key="5">
    <source>
        <dbReference type="PROSITE" id="PS50931"/>
    </source>
</evidence>
<dbReference type="PANTHER" id="PTHR30537">
    <property type="entry name" value="HTH-TYPE TRANSCRIPTIONAL REGULATOR"/>
    <property type="match status" value="1"/>
</dbReference>
<keyword evidence="3" id="KW-0238">DNA-binding</keyword>
<reference evidence="6 7" key="1">
    <citation type="submission" date="2021-08" db="EMBL/GenBank/DDBJ databases">
        <title>Culture and genomic analysis of Symbiopectobacterium purcellii sp. nov. gen. nov., isolated from the leafhopper Empoasca decipiens.</title>
        <authorList>
            <person name="Nadal-Jimenez P."/>
            <person name="Siozios S."/>
            <person name="Halliday N."/>
            <person name="Camara M."/>
            <person name="Hurst G.D.D."/>
        </authorList>
    </citation>
    <scope>NUCLEOTIDE SEQUENCE [LARGE SCALE GENOMIC DNA]</scope>
    <source>
        <strain evidence="6 7">SyEd1</strain>
    </source>
</reference>
<dbReference type="EMBL" id="CP081864">
    <property type="protein sequence ID" value="QZN98147.1"/>
    <property type="molecule type" value="Genomic_DNA"/>
</dbReference>
<dbReference type="InterPro" id="IPR005119">
    <property type="entry name" value="LysR_subst-bd"/>
</dbReference>
<dbReference type="InterPro" id="IPR036390">
    <property type="entry name" value="WH_DNA-bd_sf"/>
</dbReference>
<dbReference type="SUPFAM" id="SSF46785">
    <property type="entry name" value="Winged helix' DNA-binding domain"/>
    <property type="match status" value="1"/>
</dbReference>
<evidence type="ECO:0000256" key="3">
    <source>
        <dbReference type="ARBA" id="ARBA00023125"/>
    </source>
</evidence>
<sequence>MDRLTSMHIFVKAAELGSFAEVAEALRLSPQGVAKHVAWLEARLGARLLNRTTRRQSLTDIGRSYYERCKIVLAEVDAAEAIALEMKATPSGTIRVNAPVTFGAYALAPFITRYLDRYPDTQIELTLNDRMVDPIEEGFEVIVRIGELADSSMIAWPLRPYRLIACASPTYVAREGFPEKPSDLAHHACLVYGEWTPTVPCRWLFQRDGQSEEVRPTGRFRANDWKALLYAAIEGYGVTLGPADVLGKEIDAGRLVQVVPDYEGPARPMHVLVPAARRQTVKIRCFVEALREAFGEGMGL</sequence>
<organism evidence="6 7">
    <name type="scientific">Symbiopectobacterium purcellii</name>
    <dbReference type="NCBI Taxonomy" id="2871826"/>
    <lineage>
        <taxon>Bacteria</taxon>
        <taxon>Pseudomonadati</taxon>
        <taxon>Pseudomonadota</taxon>
        <taxon>Gammaproteobacteria</taxon>
        <taxon>Enterobacterales</taxon>
        <taxon>Enterobacteriaceae</taxon>
    </lineage>
</organism>
<protein>
    <submittedName>
        <fullName evidence="6">LysR family transcriptional regulator</fullName>
    </submittedName>
</protein>
<comment type="similarity">
    <text evidence="1">Belongs to the LysR transcriptional regulatory family.</text>
</comment>
<evidence type="ECO:0000256" key="2">
    <source>
        <dbReference type="ARBA" id="ARBA00023015"/>
    </source>
</evidence>
<accession>A0ABX9ASC2</accession>
<dbReference type="InterPro" id="IPR000847">
    <property type="entry name" value="LysR_HTH_N"/>
</dbReference>
<feature type="domain" description="HTH lysR-type" evidence="5">
    <location>
        <begin position="1"/>
        <end position="59"/>
    </location>
</feature>
<dbReference type="InterPro" id="IPR036388">
    <property type="entry name" value="WH-like_DNA-bd_sf"/>
</dbReference>
<name>A0ABX9ASC2_9ENTR</name>